<dbReference type="SUPFAM" id="SSF55729">
    <property type="entry name" value="Acyl-CoA N-acyltransferases (Nat)"/>
    <property type="match status" value="1"/>
</dbReference>
<organism evidence="2 3">
    <name type="scientific">Murimonas intestini</name>
    <dbReference type="NCBI Taxonomy" id="1337051"/>
    <lineage>
        <taxon>Bacteria</taxon>
        <taxon>Bacillati</taxon>
        <taxon>Bacillota</taxon>
        <taxon>Clostridia</taxon>
        <taxon>Lachnospirales</taxon>
        <taxon>Lachnospiraceae</taxon>
        <taxon>Murimonas</taxon>
    </lineage>
</organism>
<gene>
    <name evidence="2" type="ORF">C7383_11269</name>
</gene>
<dbReference type="PROSITE" id="PS51186">
    <property type="entry name" value="GNAT"/>
    <property type="match status" value="1"/>
</dbReference>
<dbReference type="PANTHER" id="PTHR43072:SF8">
    <property type="entry name" value="ACYLTRANSFERASE FABY-RELATED"/>
    <property type="match status" value="1"/>
</dbReference>
<evidence type="ECO:0000313" key="3">
    <source>
        <dbReference type="Proteomes" id="UP000245412"/>
    </source>
</evidence>
<dbReference type="Pfam" id="PF13420">
    <property type="entry name" value="Acetyltransf_4"/>
    <property type="match status" value="1"/>
</dbReference>
<dbReference type="EMBL" id="QGGY01000012">
    <property type="protein sequence ID" value="PWJ73494.1"/>
    <property type="molecule type" value="Genomic_DNA"/>
</dbReference>
<dbReference type="PANTHER" id="PTHR43072">
    <property type="entry name" value="N-ACETYLTRANSFERASE"/>
    <property type="match status" value="1"/>
</dbReference>
<protein>
    <submittedName>
        <fullName evidence="2">Phosphinothricin acetyltransferase</fullName>
    </submittedName>
</protein>
<dbReference type="GO" id="GO:0016747">
    <property type="term" value="F:acyltransferase activity, transferring groups other than amino-acyl groups"/>
    <property type="evidence" value="ECO:0007669"/>
    <property type="project" value="InterPro"/>
</dbReference>
<dbReference type="InterPro" id="IPR000182">
    <property type="entry name" value="GNAT_dom"/>
</dbReference>
<dbReference type="CDD" id="cd04301">
    <property type="entry name" value="NAT_SF"/>
    <property type="match status" value="1"/>
</dbReference>
<name>A0AB73T0R2_9FIRM</name>
<comment type="caution">
    <text evidence="2">The sequence shown here is derived from an EMBL/GenBank/DDBJ whole genome shotgun (WGS) entry which is preliminary data.</text>
</comment>
<dbReference type="AlphaFoldDB" id="A0AB73T0R2"/>
<accession>A0AB73T0R2</accession>
<dbReference type="RefSeq" id="WP_257497538.1">
    <property type="nucleotide sequence ID" value="NZ_JANKBI010000013.1"/>
</dbReference>
<evidence type="ECO:0000313" key="2">
    <source>
        <dbReference type="EMBL" id="PWJ73494.1"/>
    </source>
</evidence>
<proteinExistence type="predicted"/>
<feature type="domain" description="N-acetyltransferase" evidence="1">
    <location>
        <begin position="19"/>
        <end position="180"/>
    </location>
</feature>
<dbReference type="Proteomes" id="UP000245412">
    <property type="component" value="Unassembled WGS sequence"/>
</dbReference>
<dbReference type="Gene3D" id="3.40.630.30">
    <property type="match status" value="1"/>
</dbReference>
<keyword evidence="3" id="KW-1185">Reference proteome</keyword>
<sequence>MQMSDHKINNTSAACADNITIRTASEKDAPELLSIYAHYVKNTGITFEYEVPSEDEFAGRIRGILSKYPYLAAVSEGRILGYAYASAFKDRAAYAWSVETSIYIREGCHGRGTGTQLYRALENALSRQNILNLNACIAYPNPESISFHENLGYTTVAHFTKCGYKAGQWYDMIWMEKMLGCHPDPPSPFIPFPELPESIN</sequence>
<dbReference type="InterPro" id="IPR016181">
    <property type="entry name" value="Acyl_CoA_acyltransferase"/>
</dbReference>
<evidence type="ECO:0000259" key="1">
    <source>
        <dbReference type="PROSITE" id="PS51186"/>
    </source>
</evidence>
<reference evidence="2 3" key="1">
    <citation type="submission" date="2018-05" db="EMBL/GenBank/DDBJ databases">
        <authorList>
            <person name="Goeker M."/>
            <person name="Huntemann M."/>
            <person name="Clum A."/>
            <person name="Pillay M."/>
            <person name="Palaniappan K."/>
            <person name="Varghese N."/>
            <person name="Mikhailova N."/>
            <person name="Stamatis D."/>
            <person name="Reddy T."/>
            <person name="Daum C."/>
            <person name="Shapiro N."/>
            <person name="Ivanova N."/>
            <person name="Kyrpides N."/>
            <person name="Woyke T."/>
        </authorList>
    </citation>
    <scope>NUCLEOTIDE SEQUENCE [LARGE SCALE GENOMIC DNA]</scope>
    <source>
        <strain evidence="2 3">DSM 26524</strain>
    </source>
</reference>